<protein>
    <submittedName>
        <fullName evidence="1">Capsule polysaccharide biosynthesis protein</fullName>
    </submittedName>
</protein>
<proteinExistence type="predicted"/>
<dbReference type="InterPro" id="IPR029044">
    <property type="entry name" value="Nucleotide-diphossugar_trans"/>
</dbReference>
<accession>A0A6A6WK35</accession>
<dbReference type="RefSeq" id="XP_033604682.1">
    <property type="nucleotide sequence ID" value="XM_033745221.1"/>
</dbReference>
<gene>
    <name evidence="1" type="ORF">EJ05DRAFT_483000</name>
</gene>
<organism evidence="1 2">
    <name type="scientific">Pseudovirgaria hyperparasitica</name>
    <dbReference type="NCBI Taxonomy" id="470096"/>
    <lineage>
        <taxon>Eukaryota</taxon>
        <taxon>Fungi</taxon>
        <taxon>Dikarya</taxon>
        <taxon>Ascomycota</taxon>
        <taxon>Pezizomycotina</taxon>
        <taxon>Dothideomycetes</taxon>
        <taxon>Dothideomycetes incertae sedis</taxon>
        <taxon>Acrospermales</taxon>
        <taxon>Acrospermaceae</taxon>
        <taxon>Pseudovirgaria</taxon>
    </lineage>
</organism>
<dbReference type="OrthoDB" id="409543at2759"/>
<dbReference type="GeneID" id="54486275"/>
<reference evidence="1" key="1">
    <citation type="journal article" date="2020" name="Stud. Mycol.">
        <title>101 Dothideomycetes genomes: a test case for predicting lifestyles and emergence of pathogens.</title>
        <authorList>
            <person name="Haridas S."/>
            <person name="Albert R."/>
            <person name="Binder M."/>
            <person name="Bloem J."/>
            <person name="Labutti K."/>
            <person name="Salamov A."/>
            <person name="Andreopoulos B."/>
            <person name="Baker S."/>
            <person name="Barry K."/>
            <person name="Bills G."/>
            <person name="Bluhm B."/>
            <person name="Cannon C."/>
            <person name="Castanera R."/>
            <person name="Culley D."/>
            <person name="Daum C."/>
            <person name="Ezra D."/>
            <person name="Gonzalez J."/>
            <person name="Henrissat B."/>
            <person name="Kuo A."/>
            <person name="Liang C."/>
            <person name="Lipzen A."/>
            <person name="Lutzoni F."/>
            <person name="Magnuson J."/>
            <person name="Mondo S."/>
            <person name="Nolan M."/>
            <person name="Ohm R."/>
            <person name="Pangilinan J."/>
            <person name="Park H.-J."/>
            <person name="Ramirez L."/>
            <person name="Alfaro M."/>
            <person name="Sun H."/>
            <person name="Tritt A."/>
            <person name="Yoshinaga Y."/>
            <person name="Zwiers L.-H."/>
            <person name="Turgeon B."/>
            <person name="Goodwin S."/>
            <person name="Spatafora J."/>
            <person name="Crous P."/>
            <person name="Grigoriev I."/>
        </authorList>
    </citation>
    <scope>NUCLEOTIDE SEQUENCE</scope>
    <source>
        <strain evidence="1">CBS 121739</strain>
    </source>
</reference>
<sequence length="431" mass="48331">MKTSTLQYTMPAGLHAIPLTQLDLRPDSEIDEHLLNPPQVSSEKNVWFYWHAGYGNLYPYAKRNIRTWHRRLAPLGWTVRVVDVCESPRGAGHISNFLDTSDRSLFPHAFYKDTIDGEFRGQLTSDLTRFPLLLVHGGIYADVSYLQIGDVDALWNTTVMNPNYPLTSCVTTSVGPTNRPGNLFLERCNQLLLELWASDGGRTNSHGLLRHPLMREAPELRLPKGPGLEIMDGMGKFEELREKLSDYGIQMLVMSLVIGLVDPETNWDGPGYAHKQMFAMDFSEDTALIEIMTGFDGPKAFRLMSLPLPKEGESESPDQVEARTLVENVLRRSFAVKMAHGPFQNIIGKTLGILWKENTGSDDVLGTYAHWLRHGMLYWTQDTLPTAPDYGLRKPFKTGPLLGVTGEELNSAPHSVMDSPHTRVDAESVLV</sequence>
<evidence type="ECO:0000313" key="1">
    <source>
        <dbReference type="EMBL" id="KAF2762231.1"/>
    </source>
</evidence>
<dbReference type="Proteomes" id="UP000799437">
    <property type="component" value="Unassembled WGS sequence"/>
</dbReference>
<dbReference type="EMBL" id="ML996566">
    <property type="protein sequence ID" value="KAF2762231.1"/>
    <property type="molecule type" value="Genomic_DNA"/>
</dbReference>
<evidence type="ECO:0000313" key="2">
    <source>
        <dbReference type="Proteomes" id="UP000799437"/>
    </source>
</evidence>
<name>A0A6A6WK35_9PEZI</name>
<dbReference type="Gene3D" id="3.90.550.20">
    <property type="match status" value="1"/>
</dbReference>
<dbReference type="AlphaFoldDB" id="A0A6A6WK35"/>
<keyword evidence="2" id="KW-1185">Reference proteome</keyword>
<dbReference type="SUPFAM" id="SSF53448">
    <property type="entry name" value="Nucleotide-diphospho-sugar transferases"/>
    <property type="match status" value="1"/>
</dbReference>